<evidence type="ECO:0000313" key="2">
    <source>
        <dbReference type="EMBL" id="WAQ80746.1"/>
    </source>
</evidence>
<evidence type="ECO:0000256" key="1">
    <source>
        <dbReference type="SAM" id="MobiDB-lite"/>
    </source>
</evidence>
<proteinExistence type="predicted"/>
<organism evidence="2 3">
    <name type="scientific">Puccinia triticina</name>
    <dbReference type="NCBI Taxonomy" id="208348"/>
    <lineage>
        <taxon>Eukaryota</taxon>
        <taxon>Fungi</taxon>
        <taxon>Dikarya</taxon>
        <taxon>Basidiomycota</taxon>
        <taxon>Pucciniomycotina</taxon>
        <taxon>Pucciniomycetes</taxon>
        <taxon>Pucciniales</taxon>
        <taxon>Pucciniaceae</taxon>
        <taxon>Puccinia</taxon>
    </lineage>
</organism>
<feature type="compositionally biased region" description="Polar residues" evidence="1">
    <location>
        <begin position="50"/>
        <end position="70"/>
    </location>
</feature>
<evidence type="ECO:0008006" key="4">
    <source>
        <dbReference type="Google" id="ProtNLM"/>
    </source>
</evidence>
<name>A0ABY7C6L4_9BASI</name>
<protein>
    <recommendedName>
        <fullName evidence="4">Retrotransposon gag domain-containing protein</fullName>
    </recommendedName>
</protein>
<reference evidence="2" key="1">
    <citation type="submission" date="2022-10" db="EMBL/GenBank/DDBJ databases">
        <title>Puccinia triticina Genome sequencing and assembly.</title>
        <authorList>
            <person name="Li C."/>
        </authorList>
    </citation>
    <scope>NUCLEOTIDE SEQUENCE</scope>
    <source>
        <strain evidence="2">Pt15</strain>
    </source>
</reference>
<dbReference type="EMBL" id="CP110421">
    <property type="protein sequence ID" value="WAQ80746.1"/>
    <property type="molecule type" value="Genomic_DNA"/>
</dbReference>
<evidence type="ECO:0000313" key="3">
    <source>
        <dbReference type="Proteomes" id="UP001164743"/>
    </source>
</evidence>
<dbReference type="GeneID" id="77806803"/>
<feature type="region of interest" description="Disordered" evidence="1">
    <location>
        <begin position="466"/>
        <end position="492"/>
    </location>
</feature>
<accession>A0ABY7C6L4</accession>
<feature type="region of interest" description="Disordered" evidence="1">
    <location>
        <begin position="1"/>
        <end position="88"/>
    </location>
</feature>
<feature type="compositionally biased region" description="Basic and acidic residues" evidence="1">
    <location>
        <begin position="39"/>
        <end position="48"/>
    </location>
</feature>
<dbReference type="RefSeq" id="XP_053016301.1">
    <property type="nucleotide sequence ID" value="XM_053165919.1"/>
</dbReference>
<gene>
    <name evidence="2" type="ORF">PtA15_1A84</name>
</gene>
<dbReference type="Proteomes" id="UP001164743">
    <property type="component" value="Chromosome 1A"/>
</dbReference>
<keyword evidence="3" id="KW-1185">Reference proteome</keyword>
<sequence length="529" mass="60443">MEATTGAAHLTSQSHDLQIPADLASARLDNMKQTAGDLEIPRPGEKLKPTTVNQHNLDSKGTFSSPTSSPEDCPSSPGTVSVSSTEAYGRSHELSIDAKSAQRSPEKTSQIVRKINSIYRELSSSVERPQAQLPEKSYWERLTTLLDQAKEYFPFGPRGTVTQFDADDEIQLNKWLLRVKPRLTREEARVLDGYYQAFSASSKKPTAMVKFDPDTFNFLAQWEEKNSNFFTRSIFLDFFEQRLSKGELLRRKGVLQLQQEHFRIVTGWKEAEVHIHQSYRIPLDAVQEFGKMLGGNKIFPAFGDLNFKEALDRIKILQAKYPALPAAWKAYLNPEEKSAQLADEDDAQLPEEYKERLKLLRTLSKMKNPGKIPPETISAWRAQGLDVNRMLKIVDYSLERIKMVGEGQHADPQLDTLDNYQSARRRFLAKNAHGTNWLESLEHDQLLPTSEDLKLKYLDLCQEFRTTPPSHTQPTPPKIPEITIPGQTPRARSPRVRSKFYAALFRRIPRIFKAFLHKLTKSVGRVRFF</sequence>
<feature type="compositionally biased region" description="Low complexity" evidence="1">
    <location>
        <begin position="74"/>
        <end position="85"/>
    </location>
</feature>